<proteinExistence type="predicted"/>
<comment type="caution">
    <text evidence="1">The sequence shown here is derived from an EMBL/GenBank/DDBJ whole genome shotgun (WGS) entry which is preliminary data.</text>
</comment>
<dbReference type="OrthoDB" id="4951210at2"/>
<dbReference type="AlphaFoldDB" id="A0A4R5KBI3"/>
<accession>A0A4R5KBI3</accession>
<keyword evidence="2" id="KW-1185">Reference proteome</keyword>
<evidence type="ECO:0000313" key="1">
    <source>
        <dbReference type="EMBL" id="TDF92272.1"/>
    </source>
</evidence>
<dbReference type="RefSeq" id="WP_133205746.1">
    <property type="nucleotide sequence ID" value="NZ_SMRU01000024.1"/>
</dbReference>
<dbReference type="Proteomes" id="UP000295511">
    <property type="component" value="Unassembled WGS sequence"/>
</dbReference>
<protein>
    <submittedName>
        <fullName evidence="1">Uncharacterized protein</fullName>
    </submittedName>
</protein>
<name>A0A4R5KBI3_9MICC</name>
<evidence type="ECO:0000313" key="2">
    <source>
        <dbReference type="Proteomes" id="UP000295511"/>
    </source>
</evidence>
<dbReference type="EMBL" id="SMRU01000024">
    <property type="protein sequence ID" value="TDF92272.1"/>
    <property type="molecule type" value="Genomic_DNA"/>
</dbReference>
<sequence length="85" mass="9316">MTTTAAHETTTLNVAVDVRFSPAGLPLALRHDGHLWVVTDEPVHWSGADIEFWQVQGKLSSTAAPRTFLLHRDPGAAQWLLESVS</sequence>
<organism evidence="1 2">
    <name type="scientific">Arthrobacter terricola</name>
    <dbReference type="NCBI Taxonomy" id="2547396"/>
    <lineage>
        <taxon>Bacteria</taxon>
        <taxon>Bacillati</taxon>
        <taxon>Actinomycetota</taxon>
        <taxon>Actinomycetes</taxon>
        <taxon>Micrococcales</taxon>
        <taxon>Micrococcaceae</taxon>
        <taxon>Arthrobacter</taxon>
    </lineage>
</organism>
<reference evidence="1 2" key="1">
    <citation type="submission" date="2019-03" db="EMBL/GenBank/DDBJ databases">
        <title>Whole genome sequence of Arthrobacter sp JH1-1.</title>
        <authorList>
            <person name="Trinh H.N."/>
        </authorList>
    </citation>
    <scope>NUCLEOTIDE SEQUENCE [LARGE SCALE GENOMIC DNA]</scope>
    <source>
        <strain evidence="1 2">JH1-1</strain>
    </source>
</reference>
<gene>
    <name evidence="1" type="ORF">E1809_18705</name>
</gene>